<accession>A0ABV8CBR3</accession>
<keyword evidence="2" id="KW-1185">Reference proteome</keyword>
<dbReference type="RefSeq" id="WP_382339898.1">
    <property type="nucleotide sequence ID" value="NZ_JBHSAB010000001.1"/>
</dbReference>
<reference evidence="2" key="1">
    <citation type="journal article" date="2019" name="Int. J. Syst. Evol. Microbiol.">
        <title>The Global Catalogue of Microorganisms (GCM) 10K type strain sequencing project: providing services to taxonomists for standard genome sequencing and annotation.</title>
        <authorList>
            <consortium name="The Broad Institute Genomics Platform"/>
            <consortium name="The Broad Institute Genome Sequencing Center for Infectious Disease"/>
            <person name="Wu L."/>
            <person name="Ma J."/>
        </authorList>
    </citation>
    <scope>NUCLEOTIDE SEQUENCE [LARGE SCALE GENOMIC DNA]</scope>
    <source>
        <strain evidence="2">CCUG 59858</strain>
    </source>
</reference>
<dbReference type="Proteomes" id="UP001595758">
    <property type="component" value="Unassembled WGS sequence"/>
</dbReference>
<organism evidence="1 2">
    <name type="scientific">Legionella dresdenensis</name>
    <dbReference type="NCBI Taxonomy" id="450200"/>
    <lineage>
        <taxon>Bacteria</taxon>
        <taxon>Pseudomonadati</taxon>
        <taxon>Pseudomonadota</taxon>
        <taxon>Gammaproteobacteria</taxon>
        <taxon>Legionellales</taxon>
        <taxon>Legionellaceae</taxon>
        <taxon>Legionella</taxon>
    </lineage>
</organism>
<comment type="caution">
    <text evidence="1">The sequence shown here is derived from an EMBL/GenBank/DDBJ whole genome shotgun (WGS) entry which is preliminary data.</text>
</comment>
<evidence type="ECO:0000313" key="1">
    <source>
        <dbReference type="EMBL" id="MFC3907490.1"/>
    </source>
</evidence>
<dbReference type="EMBL" id="JBHSAB010000001">
    <property type="protein sequence ID" value="MFC3907490.1"/>
    <property type="molecule type" value="Genomic_DNA"/>
</dbReference>
<gene>
    <name evidence="1" type="ORF">ACFORL_00165</name>
</gene>
<name>A0ABV8CBR3_9GAMM</name>
<sequence>MNALSWIYSWILLSRIGRVFRERRLIHGYPFSRIGRVFRERRLIHGYSLSRIGRGLGRGKKYI</sequence>
<evidence type="ECO:0000313" key="2">
    <source>
        <dbReference type="Proteomes" id="UP001595758"/>
    </source>
</evidence>
<proteinExistence type="predicted"/>
<protein>
    <submittedName>
        <fullName evidence="1">Uncharacterized protein</fullName>
    </submittedName>
</protein>